<dbReference type="OrthoDB" id="9792093at2"/>
<name>A0A1W2EC42_9RHOB</name>
<sequence length="100" mass="11066">MTERPSLKEMRAKALKNPEVKAEYDALASAFEMKRQMIALRKAAGLTQEEMAEKLGTKRSNISRLESMSASNSPSIATIENYARVLGYSLRVGFEPAAAR</sequence>
<organism evidence="2 3">
    <name type="scientific">Primorskyibacter flagellatus</name>
    <dbReference type="NCBI Taxonomy" id="1387277"/>
    <lineage>
        <taxon>Bacteria</taxon>
        <taxon>Pseudomonadati</taxon>
        <taxon>Pseudomonadota</taxon>
        <taxon>Alphaproteobacteria</taxon>
        <taxon>Rhodobacterales</taxon>
        <taxon>Roseobacteraceae</taxon>
        <taxon>Primorskyibacter</taxon>
    </lineage>
</organism>
<dbReference type="RefSeq" id="WP_084354709.1">
    <property type="nucleotide sequence ID" value="NZ_FWYD01000026.1"/>
</dbReference>
<accession>A0A1W2EC42</accession>
<dbReference type="Proteomes" id="UP000192330">
    <property type="component" value="Unassembled WGS sequence"/>
</dbReference>
<evidence type="ECO:0000313" key="2">
    <source>
        <dbReference type="EMBL" id="SMD07207.1"/>
    </source>
</evidence>
<dbReference type="SUPFAM" id="SSF47413">
    <property type="entry name" value="lambda repressor-like DNA-binding domains"/>
    <property type="match status" value="1"/>
</dbReference>
<evidence type="ECO:0000313" key="3">
    <source>
        <dbReference type="Proteomes" id="UP000192330"/>
    </source>
</evidence>
<dbReference type="CDD" id="cd00093">
    <property type="entry name" value="HTH_XRE"/>
    <property type="match status" value="1"/>
</dbReference>
<dbReference type="PROSITE" id="PS50943">
    <property type="entry name" value="HTH_CROC1"/>
    <property type="match status" value="1"/>
</dbReference>
<protein>
    <submittedName>
        <fullName evidence="2">DNA-binding transcriptional regulator, XRE-family HTH domain</fullName>
    </submittedName>
</protein>
<reference evidence="2 3" key="1">
    <citation type="submission" date="2017-04" db="EMBL/GenBank/DDBJ databases">
        <authorList>
            <person name="Afonso C.L."/>
            <person name="Miller P.J."/>
            <person name="Scott M.A."/>
            <person name="Spackman E."/>
            <person name="Goraichik I."/>
            <person name="Dimitrov K.M."/>
            <person name="Suarez D.L."/>
            <person name="Swayne D.E."/>
        </authorList>
    </citation>
    <scope>NUCLEOTIDE SEQUENCE [LARGE SCALE GENOMIC DNA]</scope>
    <source>
        <strain evidence="2 3">CGMCC 1.12644</strain>
    </source>
</reference>
<feature type="domain" description="HTH cro/C1-type" evidence="1">
    <location>
        <begin position="37"/>
        <end position="94"/>
    </location>
</feature>
<evidence type="ECO:0000259" key="1">
    <source>
        <dbReference type="PROSITE" id="PS50943"/>
    </source>
</evidence>
<keyword evidence="3" id="KW-1185">Reference proteome</keyword>
<dbReference type="InterPro" id="IPR001387">
    <property type="entry name" value="Cro/C1-type_HTH"/>
</dbReference>
<dbReference type="AlphaFoldDB" id="A0A1W2EC42"/>
<dbReference type="Gene3D" id="1.10.260.40">
    <property type="entry name" value="lambda repressor-like DNA-binding domains"/>
    <property type="match status" value="1"/>
</dbReference>
<dbReference type="EMBL" id="FWYD01000026">
    <property type="protein sequence ID" value="SMD07207.1"/>
    <property type="molecule type" value="Genomic_DNA"/>
</dbReference>
<dbReference type="InterPro" id="IPR010982">
    <property type="entry name" value="Lambda_DNA-bd_dom_sf"/>
</dbReference>
<dbReference type="STRING" id="1387277.SAMN06295998_1264"/>
<keyword evidence="2" id="KW-0238">DNA-binding</keyword>
<proteinExistence type="predicted"/>
<dbReference type="Pfam" id="PF01381">
    <property type="entry name" value="HTH_3"/>
    <property type="match status" value="1"/>
</dbReference>
<dbReference type="SMART" id="SM00530">
    <property type="entry name" value="HTH_XRE"/>
    <property type="match status" value="1"/>
</dbReference>
<gene>
    <name evidence="2" type="ORF">SAMN06295998_1264</name>
</gene>
<dbReference type="GO" id="GO:0003677">
    <property type="term" value="F:DNA binding"/>
    <property type="evidence" value="ECO:0007669"/>
    <property type="project" value="UniProtKB-KW"/>
</dbReference>